<feature type="compositionally biased region" description="Polar residues" evidence="1">
    <location>
        <begin position="369"/>
        <end position="391"/>
    </location>
</feature>
<feature type="region of interest" description="Disordered" evidence="1">
    <location>
        <begin position="531"/>
        <end position="555"/>
    </location>
</feature>
<feature type="region of interest" description="Disordered" evidence="1">
    <location>
        <begin position="255"/>
        <end position="281"/>
    </location>
</feature>
<feature type="region of interest" description="Disordered" evidence="1">
    <location>
        <begin position="113"/>
        <end position="185"/>
    </location>
</feature>
<feature type="compositionally biased region" description="Acidic residues" evidence="1">
    <location>
        <begin position="264"/>
        <end position="276"/>
    </location>
</feature>
<protein>
    <recommendedName>
        <fullName evidence="4">Cytohesin Ubiquitin Protein Inducing domain-containing protein</fullName>
    </recommendedName>
</protein>
<feature type="compositionally biased region" description="Pro residues" evidence="1">
    <location>
        <begin position="347"/>
        <end position="359"/>
    </location>
</feature>
<dbReference type="EMBL" id="JAVFWL010000003">
    <property type="protein sequence ID" value="KAK6743423.1"/>
    <property type="molecule type" value="Genomic_DNA"/>
</dbReference>
<organism evidence="2 3">
    <name type="scientific">Necator americanus</name>
    <name type="common">Human hookworm</name>
    <dbReference type="NCBI Taxonomy" id="51031"/>
    <lineage>
        <taxon>Eukaryota</taxon>
        <taxon>Metazoa</taxon>
        <taxon>Ecdysozoa</taxon>
        <taxon>Nematoda</taxon>
        <taxon>Chromadorea</taxon>
        <taxon>Rhabditida</taxon>
        <taxon>Rhabditina</taxon>
        <taxon>Rhabditomorpha</taxon>
        <taxon>Strongyloidea</taxon>
        <taxon>Ancylostomatidae</taxon>
        <taxon>Bunostominae</taxon>
        <taxon>Necator</taxon>
    </lineage>
</organism>
<comment type="caution">
    <text evidence="2">The sequence shown here is derived from an EMBL/GenBank/DDBJ whole genome shotgun (WGS) entry which is preliminary data.</text>
</comment>
<evidence type="ECO:0000256" key="1">
    <source>
        <dbReference type="SAM" id="MobiDB-lite"/>
    </source>
</evidence>
<feature type="region of interest" description="Disordered" evidence="1">
    <location>
        <begin position="337"/>
        <end position="449"/>
    </location>
</feature>
<keyword evidence="3" id="KW-1185">Reference proteome</keyword>
<sequence length="618" mass="70055">MRCSFQTEERDLCCLDFPGSEKDHDAETLAGIKNDLDDELREQRRILKERLEILGKRNRTTGSDERRVHDQPLSEEDRLILIRIAEAVERYKRNPFDDLDAVVSETEMLEMDASTKDMKVEGGSSALRNESHNDSDLREKEGSEDEEIKEEGFIQEHGGSDKKLKEKEVHHDAEEETDEHPNHSRGVAEKYCDEYEQHFSFYCVGETDRIGQNVEEVSKFCPSYKSACSHKQITTSLSLTTWPTNPFTKAVSFRAPAISKEGSDESEEELTSEEEEPERKEQYYRELKVEAYEDDGELSYSVLDNSRLWYNGCPKYAQYHYASQYIYSKAEKGKKVPGPLTNNPNPYNIPSPAGFPPVAPTSRLAGQITREQQYSNNPQSLRPLARSSNTLVAPPPLPHSVARERESMTGSRKTKRSRKQRQYSEAETTRSSRRKHRREDHPHSISRRELIKTLKAVNSLTAEPVKTIKDPASFLSGSGASDHIESYSSEGSLSRPRAHQANTFPVVPSDAIYGTDDNTFKKFDALTDSSGVLHRPRSRSPFSKPGLWEPNPDNPHNRDHANKFFYYPRSVSADWLNGQVAWGAHWAVPAAGVGGTDGFSTLHFPTVGTFLNIPDDYD</sequence>
<dbReference type="PANTHER" id="PTHR35015">
    <property type="entry name" value="PROTEIN CBR-OSM-7-RELATED"/>
    <property type="match status" value="1"/>
</dbReference>
<gene>
    <name evidence="2" type="primary">Necator_chrIII.g11354</name>
    <name evidence="2" type="ORF">RB195_010589</name>
</gene>
<evidence type="ECO:0000313" key="3">
    <source>
        <dbReference type="Proteomes" id="UP001303046"/>
    </source>
</evidence>
<feature type="compositionally biased region" description="Basic residues" evidence="1">
    <location>
        <begin position="412"/>
        <end position="421"/>
    </location>
</feature>
<accession>A0ABR1D0G1</accession>
<name>A0ABR1D0G1_NECAM</name>
<evidence type="ECO:0008006" key="4">
    <source>
        <dbReference type="Google" id="ProtNLM"/>
    </source>
</evidence>
<feature type="compositionally biased region" description="Basic and acidic residues" evidence="1">
    <location>
        <begin position="150"/>
        <end position="185"/>
    </location>
</feature>
<dbReference type="Proteomes" id="UP001303046">
    <property type="component" value="Unassembled WGS sequence"/>
</dbReference>
<proteinExistence type="predicted"/>
<dbReference type="PANTHER" id="PTHR35015:SF4">
    <property type="entry name" value="PROTEIN CBR-OSM-7"/>
    <property type="match status" value="1"/>
</dbReference>
<dbReference type="InterPro" id="IPR053124">
    <property type="entry name" value="Notch_signaling_modulators"/>
</dbReference>
<reference evidence="2 3" key="1">
    <citation type="submission" date="2023-08" db="EMBL/GenBank/DDBJ databases">
        <title>A Necator americanus chromosomal reference genome.</title>
        <authorList>
            <person name="Ilik V."/>
            <person name="Petrzelkova K.J."/>
            <person name="Pardy F."/>
            <person name="Fuh T."/>
            <person name="Niatou-Singa F.S."/>
            <person name="Gouil Q."/>
            <person name="Baker L."/>
            <person name="Ritchie M.E."/>
            <person name="Jex A.R."/>
            <person name="Gazzola D."/>
            <person name="Li H."/>
            <person name="Toshio Fujiwara R."/>
            <person name="Zhan B."/>
            <person name="Aroian R.V."/>
            <person name="Pafco B."/>
            <person name="Schwarz E.M."/>
        </authorList>
    </citation>
    <scope>NUCLEOTIDE SEQUENCE [LARGE SCALE GENOMIC DNA]</scope>
    <source>
        <strain evidence="2 3">Aroian</strain>
        <tissue evidence="2">Whole animal</tissue>
    </source>
</reference>
<feature type="compositionally biased region" description="Basic and acidic residues" evidence="1">
    <location>
        <begin position="439"/>
        <end position="449"/>
    </location>
</feature>
<evidence type="ECO:0000313" key="2">
    <source>
        <dbReference type="EMBL" id="KAK6743423.1"/>
    </source>
</evidence>
<feature type="compositionally biased region" description="Basic and acidic residues" evidence="1">
    <location>
        <begin position="129"/>
        <end position="141"/>
    </location>
</feature>